<gene>
    <name evidence="1" type="ORF">AM493_18545</name>
</gene>
<reference evidence="1 2" key="1">
    <citation type="submission" date="2015-08" db="EMBL/GenBank/DDBJ databases">
        <title>Whole genome sequence of Flavobacterium akiainvivens IK-1T, from decaying Wikstroemia oahuensis, an endemic Hawaiian shrub.</title>
        <authorList>
            <person name="Wan X."/>
            <person name="Hou S."/>
            <person name="Saito J."/>
            <person name="Donachie S."/>
        </authorList>
    </citation>
    <scope>NUCLEOTIDE SEQUENCE [LARGE SCALE GENOMIC DNA]</scope>
    <source>
        <strain evidence="1 2">IK-1</strain>
    </source>
</reference>
<comment type="caution">
    <text evidence="1">The sequence shown here is derived from an EMBL/GenBank/DDBJ whole genome shotgun (WGS) entry which is preliminary data.</text>
</comment>
<dbReference type="STRING" id="1202724.AM493_18545"/>
<dbReference type="EMBL" id="LIYD01000005">
    <property type="protein sequence ID" value="KOS07830.1"/>
    <property type="molecule type" value="Genomic_DNA"/>
</dbReference>
<protein>
    <submittedName>
        <fullName evidence="1">Uncharacterized protein</fullName>
    </submittedName>
</protein>
<dbReference type="AlphaFoldDB" id="A0A0N0RR20"/>
<dbReference type="Proteomes" id="UP000037755">
    <property type="component" value="Unassembled WGS sequence"/>
</dbReference>
<evidence type="ECO:0000313" key="2">
    <source>
        <dbReference type="Proteomes" id="UP000037755"/>
    </source>
</evidence>
<name>A0A0N0RR20_9FLAO</name>
<accession>A0A0N0RR20</accession>
<dbReference type="OrthoDB" id="1446045at2"/>
<keyword evidence="2" id="KW-1185">Reference proteome</keyword>
<organism evidence="1 2">
    <name type="scientific">Flavobacterium akiainvivens</name>
    <dbReference type="NCBI Taxonomy" id="1202724"/>
    <lineage>
        <taxon>Bacteria</taxon>
        <taxon>Pseudomonadati</taxon>
        <taxon>Bacteroidota</taxon>
        <taxon>Flavobacteriia</taxon>
        <taxon>Flavobacteriales</taxon>
        <taxon>Flavobacteriaceae</taxon>
        <taxon>Flavobacterium</taxon>
    </lineage>
</organism>
<proteinExistence type="predicted"/>
<evidence type="ECO:0000313" key="1">
    <source>
        <dbReference type="EMBL" id="KOS07830.1"/>
    </source>
</evidence>
<sequence length="197" mass="22028">MTLTEITTAMKAYNNIINDGNALVELYKQGSYFDYMKSHLHTSDNVHAYPGINDKGELIFFVIPSHYDTSSTTDITNYIAVCPIQHWLLGGGNVLPVLVAQEMCERWINDYETWIPAQVPTTNGMFLAFKIPAEDFETSTVRVNLALKKRAAATTGLAADVVVTNMNDTEVYSYDFAHTVPPMPQTLTNSYYLLSLV</sequence>
<dbReference type="RefSeq" id="WP_054409547.1">
    <property type="nucleotide sequence ID" value="NZ_FOYA01000002.1"/>
</dbReference>
<dbReference type="PATRIC" id="fig|1202724.3.peg.3850"/>